<dbReference type="FunFam" id="1.25.40.90:FF:000032">
    <property type="entry name" value="CTD kinase subunit gamma"/>
    <property type="match status" value="1"/>
</dbReference>
<dbReference type="EMBL" id="MCFK01007812">
    <property type="protein sequence ID" value="RKF56888.1"/>
    <property type="molecule type" value="Genomic_DNA"/>
</dbReference>
<dbReference type="InterPro" id="IPR042326">
    <property type="entry name" value="Ctk3"/>
</dbReference>
<dbReference type="InterPro" id="IPR006569">
    <property type="entry name" value="CID_dom"/>
</dbReference>
<dbReference type="OrthoDB" id="21266at2759"/>
<dbReference type="PANTHER" id="PTHR28291:SF1">
    <property type="entry name" value="CTD KINASE SUBUNIT GAMMA"/>
    <property type="match status" value="1"/>
</dbReference>
<proteinExistence type="predicted"/>
<dbReference type="GO" id="GO:0045943">
    <property type="term" value="P:positive regulation of transcription by RNA polymerase I"/>
    <property type="evidence" value="ECO:0007669"/>
    <property type="project" value="TreeGrafter"/>
</dbReference>
<gene>
    <name evidence="3" type="ORF">OnM2_078001</name>
</gene>
<dbReference type="GO" id="GO:0032786">
    <property type="term" value="P:positive regulation of DNA-templated transcription, elongation"/>
    <property type="evidence" value="ECO:0007669"/>
    <property type="project" value="InterPro"/>
</dbReference>
<sequence length="252" mass="29158">MDPFEVRIRFTGLIVNLNASVISATKAAQYALKHREMDEDLHSCIIEQLEMPRNTMNNKANIMYFVEHLCDMAAKEKHVDYVRMIQRDMVRIVDAVAPEDGTGAANIKVVRKVVLKVLQALGTKGHLQTQTVTEIQELLKERDITSTEHALYSPQPIETGPKPTPRALSQQKIDRKVVEQRIEEDRERHKRLRESIWAIPISSDQENEAEILWENTSDLGEDDYVLYSEEAEERMLCFRNWEEDRPKKMGKA</sequence>
<evidence type="ECO:0000259" key="2">
    <source>
        <dbReference type="PROSITE" id="PS51391"/>
    </source>
</evidence>
<dbReference type="Pfam" id="PF12350">
    <property type="entry name" value="CTK3_C"/>
    <property type="match status" value="1"/>
</dbReference>
<comment type="caution">
    <text evidence="3">The sequence shown here is derived from an EMBL/GenBank/DDBJ whole genome shotgun (WGS) entry which is preliminary data.</text>
</comment>
<evidence type="ECO:0000313" key="3">
    <source>
        <dbReference type="EMBL" id="RKF56888.1"/>
    </source>
</evidence>
<dbReference type="InterPro" id="IPR024638">
    <property type="entry name" value="Ctk3_N"/>
</dbReference>
<dbReference type="STRING" id="212602.A0A420HHM4"/>
<accession>A0A420HHM4</accession>
<keyword evidence="3" id="KW-0418">Kinase</keyword>
<feature type="region of interest" description="Disordered" evidence="1">
    <location>
        <begin position="153"/>
        <end position="173"/>
    </location>
</feature>
<dbReference type="Gene3D" id="1.25.40.90">
    <property type="match status" value="1"/>
</dbReference>
<dbReference type="InterPro" id="IPR008942">
    <property type="entry name" value="ENTH_VHS"/>
</dbReference>
<evidence type="ECO:0000256" key="1">
    <source>
        <dbReference type="SAM" id="MobiDB-lite"/>
    </source>
</evidence>
<keyword evidence="3" id="KW-0808">Transferase</keyword>
<dbReference type="InterPro" id="IPR024637">
    <property type="entry name" value="Ctk3_C"/>
</dbReference>
<dbReference type="GO" id="GO:0016301">
    <property type="term" value="F:kinase activity"/>
    <property type="evidence" value="ECO:0007669"/>
    <property type="project" value="UniProtKB-KW"/>
</dbReference>
<evidence type="ECO:0000313" key="4">
    <source>
        <dbReference type="Proteomes" id="UP000286134"/>
    </source>
</evidence>
<name>A0A420HHM4_9PEZI</name>
<dbReference type="GO" id="GO:0070692">
    <property type="term" value="C:CTDK-1 complex"/>
    <property type="evidence" value="ECO:0007669"/>
    <property type="project" value="InterPro"/>
</dbReference>
<feature type="domain" description="CID" evidence="2">
    <location>
        <begin position="2"/>
        <end position="143"/>
    </location>
</feature>
<protein>
    <submittedName>
        <fullName evidence="3">CTD kinase subunit gamma</fullName>
    </submittedName>
</protein>
<dbReference type="PROSITE" id="PS51391">
    <property type="entry name" value="CID"/>
    <property type="match status" value="1"/>
</dbReference>
<reference evidence="3 4" key="1">
    <citation type="journal article" date="2018" name="BMC Genomics">
        <title>Comparative genome analyses reveal sequence features reflecting distinct modes of host-adaptation between dicot and monocot powdery mildew.</title>
        <authorList>
            <person name="Wu Y."/>
            <person name="Ma X."/>
            <person name="Pan Z."/>
            <person name="Kale S.D."/>
            <person name="Song Y."/>
            <person name="King H."/>
            <person name="Zhang Q."/>
            <person name="Presley C."/>
            <person name="Deng X."/>
            <person name="Wei C.I."/>
            <person name="Xiao S."/>
        </authorList>
    </citation>
    <scope>NUCLEOTIDE SEQUENCE [LARGE SCALE GENOMIC DNA]</scope>
    <source>
        <strain evidence="3">UMSG2</strain>
    </source>
</reference>
<organism evidence="3 4">
    <name type="scientific">Erysiphe neolycopersici</name>
    <dbReference type="NCBI Taxonomy" id="212602"/>
    <lineage>
        <taxon>Eukaryota</taxon>
        <taxon>Fungi</taxon>
        <taxon>Dikarya</taxon>
        <taxon>Ascomycota</taxon>
        <taxon>Pezizomycotina</taxon>
        <taxon>Leotiomycetes</taxon>
        <taxon>Erysiphales</taxon>
        <taxon>Erysiphaceae</taxon>
        <taxon>Erysiphe</taxon>
    </lineage>
</organism>
<dbReference type="Proteomes" id="UP000286134">
    <property type="component" value="Unassembled WGS sequence"/>
</dbReference>
<dbReference type="Pfam" id="PF12243">
    <property type="entry name" value="CTK3"/>
    <property type="match status" value="1"/>
</dbReference>
<dbReference type="PANTHER" id="PTHR28291">
    <property type="entry name" value="CTD KINASE SUBUNIT GAMMA"/>
    <property type="match status" value="1"/>
</dbReference>
<keyword evidence="4" id="KW-1185">Reference proteome</keyword>
<dbReference type="AlphaFoldDB" id="A0A420HHM4"/>